<gene>
    <name evidence="8" type="ORF">POM88_027211</name>
</gene>
<dbReference type="AlphaFoldDB" id="A0AAD8I781"/>
<evidence type="ECO:0000256" key="6">
    <source>
        <dbReference type="ARBA" id="ARBA00044504"/>
    </source>
</evidence>
<dbReference type="GO" id="GO:0016020">
    <property type="term" value="C:membrane"/>
    <property type="evidence" value="ECO:0007669"/>
    <property type="project" value="UniProtKB-SubCell"/>
</dbReference>
<name>A0AAD8I781_9APIA</name>
<dbReference type="InterPro" id="IPR000109">
    <property type="entry name" value="POT_fam"/>
</dbReference>
<feature type="transmembrane region" description="Helical" evidence="7">
    <location>
        <begin position="66"/>
        <end position="84"/>
    </location>
</feature>
<sequence length="589" mass="65737">MAPNNEGVENLAYQTVHNPRQGGYKPTLFVFMLMLLDNIGFVANMVSLVLYFLNVMRFDLSGSANTTTNFLGTTFLLTLVGGLVSDSYMNRLNTCLLFGGIELLGYLLIIIQSHYAKLQPEACGEYSCVKGTKALLFYASIYLLALGGGGIRGSVPSLGADQFDENDPKESKHIASFFNWFLFFVSGGACIGVTVVVWVSTNKGWDKSYIISIVCTFIGLVFVALGKPFYRVRVPGESAFLNVLQVLVVAAKNRNLQLPQNSGELYELRSSPEHASCREHIRHSKQFRLLDKAAILDEGTKPDKWKVCTLTQVEEVKILTRMIPILLSTTFMNTCLAQLQTFSIQQGTLMDTKVGSFDVPAASIPIIPLLFMCILVPIYEVFFVPFFRKLTGHPNGISHLQRVGVGLVLSAISMGIAGLVEVKRRNEFVNHNKRINLFWLSYQYGIFGIADMFTFVGLMEFFYSEAPKGMKSLSTSFSWLSLSIGYYLSTIFVEIINSVTGKYTASKRGWLEGLDMNKNHVELFYWFLAIISILNLGNYVYWANWYKYKRDVPVEVIDQPMLTGSPINLSSPSGWSPLIVATKQGEGTD</sequence>
<dbReference type="PANTHER" id="PTHR11654">
    <property type="entry name" value="OLIGOPEPTIDE TRANSPORTER-RELATED"/>
    <property type="match status" value="1"/>
</dbReference>
<proteinExistence type="inferred from homology"/>
<dbReference type="Proteomes" id="UP001237642">
    <property type="component" value="Unassembled WGS sequence"/>
</dbReference>
<comment type="caution">
    <text evidence="8">The sequence shown here is derived from an EMBL/GenBank/DDBJ whole genome shotgun (WGS) entry which is preliminary data.</text>
</comment>
<feature type="transmembrane region" description="Helical" evidence="7">
    <location>
        <begin position="135"/>
        <end position="155"/>
    </location>
</feature>
<feature type="transmembrane region" description="Helical" evidence="7">
    <location>
        <begin position="399"/>
        <end position="420"/>
    </location>
</feature>
<feature type="transmembrane region" description="Helical" evidence="7">
    <location>
        <begin position="28"/>
        <end position="54"/>
    </location>
</feature>
<feature type="transmembrane region" description="Helical" evidence="7">
    <location>
        <begin position="96"/>
        <end position="115"/>
    </location>
</feature>
<accession>A0AAD8I781</accession>
<keyword evidence="5 7" id="KW-0472">Membrane</keyword>
<dbReference type="InterPro" id="IPR036259">
    <property type="entry name" value="MFS_trans_sf"/>
</dbReference>
<evidence type="ECO:0000256" key="1">
    <source>
        <dbReference type="ARBA" id="ARBA00004141"/>
    </source>
</evidence>
<evidence type="ECO:0000313" key="8">
    <source>
        <dbReference type="EMBL" id="KAK1380467.1"/>
    </source>
</evidence>
<keyword evidence="4 7" id="KW-1133">Transmembrane helix</keyword>
<evidence type="ECO:0000256" key="4">
    <source>
        <dbReference type="ARBA" id="ARBA00022989"/>
    </source>
</evidence>
<evidence type="ECO:0000256" key="5">
    <source>
        <dbReference type="ARBA" id="ARBA00023136"/>
    </source>
</evidence>
<dbReference type="SUPFAM" id="SSF103473">
    <property type="entry name" value="MFS general substrate transporter"/>
    <property type="match status" value="2"/>
</dbReference>
<dbReference type="Gene3D" id="1.20.1250.20">
    <property type="entry name" value="MFS general substrate transporter like domains"/>
    <property type="match status" value="1"/>
</dbReference>
<protein>
    <submittedName>
        <fullName evidence="8">Solute carrier family 15</fullName>
    </submittedName>
</protein>
<feature type="transmembrane region" description="Helical" evidence="7">
    <location>
        <begin position="484"/>
        <end position="503"/>
    </location>
</feature>
<evidence type="ECO:0000256" key="3">
    <source>
        <dbReference type="ARBA" id="ARBA00022692"/>
    </source>
</evidence>
<comment type="similarity">
    <text evidence="6">Belongs to the major facilitator superfamily. Phosphate:H(+) symporter (TC 2.A.1.9) family.</text>
</comment>
<dbReference type="Pfam" id="PF00854">
    <property type="entry name" value="PTR2"/>
    <property type="match status" value="1"/>
</dbReference>
<reference evidence="8" key="2">
    <citation type="submission" date="2023-05" db="EMBL/GenBank/DDBJ databases">
        <authorList>
            <person name="Schelkunov M.I."/>
        </authorList>
    </citation>
    <scope>NUCLEOTIDE SEQUENCE</scope>
    <source>
        <strain evidence="8">Hsosn_3</strain>
        <tissue evidence="8">Leaf</tissue>
    </source>
</reference>
<comment type="subcellular location">
    <subcellularLocation>
        <location evidence="1">Membrane</location>
        <topology evidence="1">Multi-pass membrane protein</topology>
    </subcellularLocation>
</comment>
<keyword evidence="9" id="KW-1185">Reference proteome</keyword>
<keyword evidence="3 7" id="KW-0812">Transmembrane</keyword>
<organism evidence="8 9">
    <name type="scientific">Heracleum sosnowskyi</name>
    <dbReference type="NCBI Taxonomy" id="360622"/>
    <lineage>
        <taxon>Eukaryota</taxon>
        <taxon>Viridiplantae</taxon>
        <taxon>Streptophyta</taxon>
        <taxon>Embryophyta</taxon>
        <taxon>Tracheophyta</taxon>
        <taxon>Spermatophyta</taxon>
        <taxon>Magnoliopsida</taxon>
        <taxon>eudicotyledons</taxon>
        <taxon>Gunneridae</taxon>
        <taxon>Pentapetalae</taxon>
        <taxon>asterids</taxon>
        <taxon>campanulids</taxon>
        <taxon>Apiales</taxon>
        <taxon>Apiaceae</taxon>
        <taxon>Apioideae</taxon>
        <taxon>apioid superclade</taxon>
        <taxon>Tordylieae</taxon>
        <taxon>Tordyliinae</taxon>
        <taxon>Heracleum</taxon>
    </lineage>
</organism>
<feature type="transmembrane region" description="Helical" evidence="7">
    <location>
        <begin position="176"/>
        <end position="197"/>
    </location>
</feature>
<evidence type="ECO:0000256" key="2">
    <source>
        <dbReference type="ARBA" id="ARBA00005982"/>
    </source>
</evidence>
<feature type="transmembrane region" description="Helical" evidence="7">
    <location>
        <begin position="440"/>
        <end position="463"/>
    </location>
</feature>
<feature type="transmembrane region" description="Helical" evidence="7">
    <location>
        <begin position="364"/>
        <end position="387"/>
    </location>
</feature>
<evidence type="ECO:0000313" key="9">
    <source>
        <dbReference type="Proteomes" id="UP001237642"/>
    </source>
</evidence>
<reference evidence="8" key="1">
    <citation type="submission" date="2023-02" db="EMBL/GenBank/DDBJ databases">
        <title>Genome of toxic invasive species Heracleum sosnowskyi carries increased number of genes despite the absence of recent whole-genome duplications.</title>
        <authorList>
            <person name="Schelkunov M."/>
            <person name="Shtratnikova V."/>
            <person name="Makarenko M."/>
            <person name="Klepikova A."/>
            <person name="Omelchenko D."/>
            <person name="Novikova G."/>
            <person name="Obukhova E."/>
            <person name="Bogdanov V."/>
            <person name="Penin A."/>
            <person name="Logacheva M."/>
        </authorList>
    </citation>
    <scope>NUCLEOTIDE SEQUENCE</scope>
    <source>
        <strain evidence="8">Hsosn_3</strain>
        <tissue evidence="8">Leaf</tissue>
    </source>
</reference>
<feature type="transmembrane region" description="Helical" evidence="7">
    <location>
        <begin position="209"/>
        <end position="226"/>
    </location>
</feature>
<comment type="similarity">
    <text evidence="2">Belongs to the major facilitator superfamily. Proton-dependent oligopeptide transporter (POT/PTR) (TC 2.A.17) family.</text>
</comment>
<feature type="transmembrane region" description="Helical" evidence="7">
    <location>
        <begin position="523"/>
        <end position="542"/>
    </location>
</feature>
<evidence type="ECO:0000256" key="7">
    <source>
        <dbReference type="SAM" id="Phobius"/>
    </source>
</evidence>
<dbReference type="GO" id="GO:0022857">
    <property type="term" value="F:transmembrane transporter activity"/>
    <property type="evidence" value="ECO:0007669"/>
    <property type="project" value="InterPro"/>
</dbReference>
<dbReference type="EMBL" id="JAUIZM010000006">
    <property type="protein sequence ID" value="KAK1380467.1"/>
    <property type="molecule type" value="Genomic_DNA"/>
</dbReference>